<evidence type="ECO:0000313" key="2">
    <source>
        <dbReference type="Proteomes" id="UP001177021"/>
    </source>
</evidence>
<accession>A0ACB0LYN4</accession>
<sequence length="464" mass="50610">MEDVASSGNLPFKVTAVAAGEAHTLLLTGDGRVYSWGRGTLGRLGLGSEQAQLFPAQVKFGSQDSVRIVGIAAGAYHSLALADDGSVWCWGYNLYGQLGIINEEDSHNPKYTDGYYSVVPCLLDKFLELHPPDSSTLLEEAEGKTPLKIISVKAGGMMSLCIDNLGALWMWGNCPNQSKEGIFSIVSNFTPTPVWDFHGHTVVKVACGNEHIIALVSIGESYNGENDDLICYSWGTNNHGQLGLGDKENRPNPEIIKTFDQNSHWSIYEIACGAFHTALLTHRKRPNDDTLESVCWTFGLGENGQLGHGTTQSSLIPELVQELPKFINLVSIDCGLFHTCVVSSDGDVWSWGMEKGLGLYPDARVVGEYSSDALSPLVVSNPYEAKFFEPVQVACGAAHTVIVAQEGYRIWSLGRGRSGVLGNGKVIDCYTPNLVLWPPLMEDFHFKQEESSSSREQDKGKEED</sequence>
<organism evidence="1 2">
    <name type="scientific">Trifolium pratense</name>
    <name type="common">Red clover</name>
    <dbReference type="NCBI Taxonomy" id="57577"/>
    <lineage>
        <taxon>Eukaryota</taxon>
        <taxon>Viridiplantae</taxon>
        <taxon>Streptophyta</taxon>
        <taxon>Embryophyta</taxon>
        <taxon>Tracheophyta</taxon>
        <taxon>Spermatophyta</taxon>
        <taxon>Magnoliopsida</taxon>
        <taxon>eudicotyledons</taxon>
        <taxon>Gunneridae</taxon>
        <taxon>Pentapetalae</taxon>
        <taxon>rosids</taxon>
        <taxon>fabids</taxon>
        <taxon>Fabales</taxon>
        <taxon>Fabaceae</taxon>
        <taxon>Papilionoideae</taxon>
        <taxon>50 kb inversion clade</taxon>
        <taxon>NPAAA clade</taxon>
        <taxon>Hologalegina</taxon>
        <taxon>IRL clade</taxon>
        <taxon>Trifolieae</taxon>
        <taxon>Trifolium</taxon>
    </lineage>
</organism>
<dbReference type="EMBL" id="CASHSV030000716">
    <property type="protein sequence ID" value="CAJ2674704.1"/>
    <property type="molecule type" value="Genomic_DNA"/>
</dbReference>
<name>A0ACB0LYN4_TRIPR</name>
<gene>
    <name evidence="1" type="ORF">MILVUS5_LOCUS37892</name>
</gene>
<dbReference type="Proteomes" id="UP001177021">
    <property type="component" value="Unassembled WGS sequence"/>
</dbReference>
<comment type="caution">
    <text evidence="1">The sequence shown here is derived from an EMBL/GenBank/DDBJ whole genome shotgun (WGS) entry which is preliminary data.</text>
</comment>
<keyword evidence="2" id="KW-1185">Reference proteome</keyword>
<evidence type="ECO:0000313" key="1">
    <source>
        <dbReference type="EMBL" id="CAJ2674704.1"/>
    </source>
</evidence>
<proteinExistence type="predicted"/>
<protein>
    <submittedName>
        <fullName evidence="1">Uncharacterized protein</fullName>
    </submittedName>
</protein>
<reference evidence="1" key="1">
    <citation type="submission" date="2023-10" db="EMBL/GenBank/DDBJ databases">
        <authorList>
            <person name="Rodriguez Cubillos JULIANA M."/>
            <person name="De Vega J."/>
        </authorList>
    </citation>
    <scope>NUCLEOTIDE SEQUENCE</scope>
</reference>